<dbReference type="CDD" id="cd00672">
    <property type="entry name" value="CysRS_core"/>
    <property type="match status" value="1"/>
</dbReference>
<keyword evidence="4 10" id="KW-0547">Nucleotide-binding</keyword>
<feature type="short sequence motif" description="'KMSKS' region" evidence="10">
    <location>
        <begin position="281"/>
        <end position="285"/>
    </location>
</feature>
<dbReference type="InterPro" id="IPR056411">
    <property type="entry name" value="CysS_C"/>
</dbReference>
<feature type="binding site" evidence="10">
    <location>
        <position position="284"/>
    </location>
    <ligand>
        <name>ATP</name>
        <dbReference type="ChEBI" id="CHEBI:30616"/>
    </ligand>
</feature>
<feature type="binding site" evidence="10">
    <location>
        <position position="32"/>
    </location>
    <ligand>
        <name>Zn(2+)</name>
        <dbReference type="ChEBI" id="CHEBI:29105"/>
    </ligand>
</feature>
<evidence type="ECO:0000313" key="14">
    <source>
        <dbReference type="Proteomes" id="UP000217210"/>
    </source>
</evidence>
<keyword evidence="6 10" id="KW-0067">ATP-binding</keyword>
<dbReference type="InterPro" id="IPR014729">
    <property type="entry name" value="Rossmann-like_a/b/a_fold"/>
</dbReference>
<feature type="short sequence motif" description="'HIGH' region" evidence="10">
    <location>
        <begin position="34"/>
        <end position="44"/>
    </location>
</feature>
<dbReference type="InterPro" id="IPR032678">
    <property type="entry name" value="tRNA-synt_1_cat_dom"/>
</dbReference>
<reference evidence="13 14" key="1">
    <citation type="submission" date="2016-07" db="EMBL/GenBank/DDBJ databases">
        <title>High microdiversification within the ubiquitous acI lineage of Actinobacteria.</title>
        <authorList>
            <person name="Neuenschwander S.M."/>
            <person name="Salcher M."/>
            <person name="Ghai R."/>
            <person name="Pernthaler J."/>
        </authorList>
    </citation>
    <scope>NUCLEOTIDE SEQUENCE [LARGE SCALE GENOMIC DNA]</scope>
    <source>
        <strain evidence="13">MMS-IIB-91</strain>
    </source>
</reference>
<dbReference type="GO" id="GO:0006423">
    <property type="term" value="P:cysteinyl-tRNA aminoacylation"/>
    <property type="evidence" value="ECO:0007669"/>
    <property type="project" value="UniProtKB-UniRule"/>
</dbReference>
<feature type="binding site" evidence="10">
    <location>
        <position position="224"/>
    </location>
    <ligand>
        <name>Zn(2+)</name>
        <dbReference type="ChEBI" id="CHEBI:29105"/>
    </ligand>
</feature>
<proteinExistence type="inferred from homology"/>
<dbReference type="GO" id="GO:0004817">
    <property type="term" value="F:cysteine-tRNA ligase activity"/>
    <property type="evidence" value="ECO:0007669"/>
    <property type="project" value="UniProtKB-UniRule"/>
</dbReference>
<dbReference type="Pfam" id="PF01406">
    <property type="entry name" value="tRNA-synt_1e"/>
    <property type="match status" value="1"/>
</dbReference>
<gene>
    <name evidence="10" type="primary">cysS</name>
    <name evidence="13" type="ORF">B1sIIB91_01050</name>
</gene>
<dbReference type="InterPro" id="IPR015803">
    <property type="entry name" value="Cys-tRNA-ligase"/>
</dbReference>
<evidence type="ECO:0000256" key="7">
    <source>
        <dbReference type="ARBA" id="ARBA00022917"/>
    </source>
</evidence>
<evidence type="ECO:0000256" key="1">
    <source>
        <dbReference type="ARBA" id="ARBA00011245"/>
    </source>
</evidence>
<dbReference type="GO" id="GO:0005524">
    <property type="term" value="F:ATP binding"/>
    <property type="evidence" value="ECO:0007669"/>
    <property type="project" value="UniProtKB-UniRule"/>
</dbReference>
<dbReference type="EMBL" id="CP016779">
    <property type="protein sequence ID" value="ASY23520.1"/>
    <property type="molecule type" value="Genomic_DNA"/>
</dbReference>
<dbReference type="SUPFAM" id="SSF52374">
    <property type="entry name" value="Nucleotidylyl transferase"/>
    <property type="match status" value="1"/>
</dbReference>
<dbReference type="HAMAP" id="MF_00041">
    <property type="entry name" value="Cys_tRNA_synth"/>
    <property type="match status" value="1"/>
</dbReference>
<dbReference type="NCBIfam" id="TIGR00435">
    <property type="entry name" value="cysS"/>
    <property type="match status" value="1"/>
</dbReference>
<evidence type="ECO:0000256" key="3">
    <source>
        <dbReference type="ARBA" id="ARBA00022723"/>
    </source>
</evidence>
<dbReference type="KEGG" id="nab:B1sIIB91_01050"/>
<dbReference type="PANTHER" id="PTHR10890">
    <property type="entry name" value="CYSTEINYL-TRNA SYNTHETASE"/>
    <property type="match status" value="1"/>
</dbReference>
<dbReference type="PANTHER" id="PTHR10890:SF3">
    <property type="entry name" value="CYSTEINE--TRNA LIGASE, CYTOPLASMIC"/>
    <property type="match status" value="1"/>
</dbReference>
<dbReference type="GO" id="GO:0005829">
    <property type="term" value="C:cytosol"/>
    <property type="evidence" value="ECO:0007669"/>
    <property type="project" value="TreeGrafter"/>
</dbReference>
<evidence type="ECO:0000313" key="13">
    <source>
        <dbReference type="EMBL" id="ASY23520.1"/>
    </source>
</evidence>
<comment type="subunit">
    <text evidence="1 10">Monomer.</text>
</comment>
<dbReference type="Gene3D" id="1.20.120.1910">
    <property type="entry name" value="Cysteine-tRNA ligase, C-terminal anti-codon recognition domain"/>
    <property type="match status" value="1"/>
</dbReference>
<evidence type="ECO:0000256" key="4">
    <source>
        <dbReference type="ARBA" id="ARBA00022741"/>
    </source>
</evidence>
<dbReference type="RefSeq" id="WP_095687796.1">
    <property type="nucleotide sequence ID" value="NZ_CP016779.1"/>
</dbReference>
<organism evidence="13 14">
    <name type="scientific">Candidatus Nanopelagicus abundans</name>
    <dbReference type="NCBI Taxonomy" id="1884916"/>
    <lineage>
        <taxon>Bacteria</taxon>
        <taxon>Bacillati</taxon>
        <taxon>Actinomycetota</taxon>
        <taxon>Actinomycetes</taxon>
        <taxon>Candidatus Nanopelagicales</taxon>
        <taxon>Candidatus Nanopelagicaceae</taxon>
        <taxon>Candidatus Nanopelagicus</taxon>
    </lineage>
</organism>
<keyword evidence="3 10" id="KW-0479">Metal-binding</keyword>
<evidence type="ECO:0000259" key="12">
    <source>
        <dbReference type="Pfam" id="PF23493"/>
    </source>
</evidence>
<keyword evidence="14" id="KW-1185">Reference proteome</keyword>
<feature type="domain" description="Cysteinyl-tRNA ligase anticodon binding" evidence="12">
    <location>
        <begin position="414"/>
        <end position="462"/>
    </location>
</feature>
<dbReference type="GO" id="GO:0008270">
    <property type="term" value="F:zinc ion binding"/>
    <property type="evidence" value="ECO:0007669"/>
    <property type="project" value="UniProtKB-UniRule"/>
</dbReference>
<evidence type="ECO:0000256" key="5">
    <source>
        <dbReference type="ARBA" id="ARBA00022833"/>
    </source>
</evidence>
<dbReference type="AlphaFoldDB" id="A0A249L348"/>
<evidence type="ECO:0000256" key="2">
    <source>
        <dbReference type="ARBA" id="ARBA00022598"/>
    </source>
</evidence>
<dbReference type="SUPFAM" id="SSF47323">
    <property type="entry name" value="Anticodon-binding domain of a subclass of class I aminoacyl-tRNA synthetases"/>
    <property type="match status" value="1"/>
</dbReference>
<sequence>MSNNQIQLFDTKSRKLQIVESSDGKSLRIYSCGPTVYRDAHVGNMRTFLLGDLITRLAKHSGYQVKFIQNITDVGHMSEDFVEDKILAQAKAEAKDPYEVAKFYESRFHQDLKSLNINAADLYPKASGCIPLMHDLIKKLIDTDHAYVGSDNCVYFSAQSYQGYGAISGNRLDALKPGHNFEYTEGGAKKFHADWALWKAAAGRTQMIWDSPWGPGFPGWHIECSAMSLHYLDEFVDIHLGGIDLRFPHHENERAQSNSSINNEAVALWVHGEHLLFEGRKMAKSTGNVVLVSDLISKHLDPLSLRLCFLENRYRSQMDLSWDSLKAAHLLIQRWRDKTATWAKDKSLDKKQAQGFIDEISADFSADLDTPRALQKLRSIEKAQTLSDGVKYEIFKCVDDLFGLDLLKPSLGKGELTSDAQSLFDQRQIARNKGDFTESDRLRGLLLKVGVVVRDSKDGQSWEWLI</sequence>
<feature type="domain" description="tRNA synthetases class I catalytic" evidence="11">
    <location>
        <begin position="21"/>
        <end position="328"/>
    </location>
</feature>
<evidence type="ECO:0000256" key="10">
    <source>
        <dbReference type="HAMAP-Rule" id="MF_00041"/>
    </source>
</evidence>
<accession>A0A249L348</accession>
<protein>
    <recommendedName>
        <fullName evidence="10">Cysteine--tRNA ligase</fullName>
        <ecNumber evidence="10">6.1.1.16</ecNumber>
    </recommendedName>
    <alternativeName>
        <fullName evidence="10">Cysteinyl-tRNA synthetase</fullName>
        <shortName evidence="10">CysRS</shortName>
    </alternativeName>
</protein>
<keyword evidence="8 10" id="KW-0030">Aminoacyl-tRNA synthetase</keyword>
<evidence type="ECO:0000256" key="8">
    <source>
        <dbReference type="ARBA" id="ARBA00023146"/>
    </source>
</evidence>
<evidence type="ECO:0000259" key="11">
    <source>
        <dbReference type="Pfam" id="PF01406"/>
    </source>
</evidence>
<name>A0A249L348_9ACTN</name>
<dbReference type="Proteomes" id="UP000217210">
    <property type="component" value="Chromosome"/>
</dbReference>
<comment type="subcellular location">
    <subcellularLocation>
        <location evidence="10">Cytoplasm</location>
    </subcellularLocation>
</comment>
<dbReference type="Gene3D" id="3.40.50.620">
    <property type="entry name" value="HUPs"/>
    <property type="match status" value="1"/>
</dbReference>
<dbReference type="PRINTS" id="PR00983">
    <property type="entry name" value="TRNASYNTHCYS"/>
</dbReference>
<feature type="binding site" evidence="10">
    <location>
        <position position="249"/>
    </location>
    <ligand>
        <name>Zn(2+)</name>
        <dbReference type="ChEBI" id="CHEBI:29105"/>
    </ligand>
</feature>
<evidence type="ECO:0000256" key="9">
    <source>
        <dbReference type="ARBA" id="ARBA00047398"/>
    </source>
</evidence>
<keyword evidence="10" id="KW-0963">Cytoplasm</keyword>
<dbReference type="OrthoDB" id="9815130at2"/>
<dbReference type="EC" id="6.1.1.16" evidence="10"/>
<comment type="similarity">
    <text evidence="10">Belongs to the class-I aminoacyl-tRNA synthetase family.</text>
</comment>
<keyword evidence="5 10" id="KW-0862">Zinc</keyword>
<dbReference type="InterPro" id="IPR009080">
    <property type="entry name" value="tRNAsynth_Ia_anticodon-bd"/>
</dbReference>
<comment type="cofactor">
    <cofactor evidence="10">
        <name>Zn(2+)</name>
        <dbReference type="ChEBI" id="CHEBI:29105"/>
    </cofactor>
    <text evidence="10">Binds 1 zinc ion per subunit.</text>
</comment>
<feature type="binding site" evidence="10">
    <location>
        <position position="253"/>
    </location>
    <ligand>
        <name>Zn(2+)</name>
        <dbReference type="ChEBI" id="CHEBI:29105"/>
    </ligand>
</feature>
<dbReference type="InterPro" id="IPR024909">
    <property type="entry name" value="Cys-tRNA/MSH_ligase"/>
</dbReference>
<dbReference type="Pfam" id="PF23493">
    <property type="entry name" value="CysS_C"/>
    <property type="match status" value="1"/>
</dbReference>
<keyword evidence="7 10" id="KW-0648">Protein biosynthesis</keyword>
<evidence type="ECO:0000256" key="6">
    <source>
        <dbReference type="ARBA" id="ARBA00022840"/>
    </source>
</evidence>
<keyword evidence="2 10" id="KW-0436">Ligase</keyword>
<comment type="catalytic activity">
    <reaction evidence="9 10">
        <text>tRNA(Cys) + L-cysteine + ATP = L-cysteinyl-tRNA(Cys) + AMP + diphosphate</text>
        <dbReference type="Rhea" id="RHEA:17773"/>
        <dbReference type="Rhea" id="RHEA-COMP:9661"/>
        <dbReference type="Rhea" id="RHEA-COMP:9679"/>
        <dbReference type="ChEBI" id="CHEBI:30616"/>
        <dbReference type="ChEBI" id="CHEBI:33019"/>
        <dbReference type="ChEBI" id="CHEBI:35235"/>
        <dbReference type="ChEBI" id="CHEBI:78442"/>
        <dbReference type="ChEBI" id="CHEBI:78517"/>
        <dbReference type="ChEBI" id="CHEBI:456215"/>
        <dbReference type="EC" id="6.1.1.16"/>
    </reaction>
</comment>